<dbReference type="AlphaFoldDB" id="A0A6A7BRL2"/>
<proteinExistence type="predicted"/>
<evidence type="ECO:0000313" key="2">
    <source>
        <dbReference type="EMBL" id="KAF2857537.1"/>
    </source>
</evidence>
<dbReference type="EMBL" id="MU006038">
    <property type="protein sequence ID" value="KAF2857537.1"/>
    <property type="molecule type" value="Genomic_DNA"/>
</dbReference>
<organism evidence="2 3">
    <name type="scientific">Piedraia hortae CBS 480.64</name>
    <dbReference type="NCBI Taxonomy" id="1314780"/>
    <lineage>
        <taxon>Eukaryota</taxon>
        <taxon>Fungi</taxon>
        <taxon>Dikarya</taxon>
        <taxon>Ascomycota</taxon>
        <taxon>Pezizomycotina</taxon>
        <taxon>Dothideomycetes</taxon>
        <taxon>Dothideomycetidae</taxon>
        <taxon>Capnodiales</taxon>
        <taxon>Piedraiaceae</taxon>
        <taxon>Piedraia</taxon>
    </lineage>
</organism>
<feature type="region of interest" description="Disordered" evidence="1">
    <location>
        <begin position="152"/>
        <end position="178"/>
    </location>
</feature>
<reference evidence="2" key="1">
    <citation type="journal article" date="2020" name="Stud. Mycol.">
        <title>101 Dothideomycetes genomes: a test case for predicting lifestyles and emergence of pathogens.</title>
        <authorList>
            <person name="Haridas S."/>
            <person name="Albert R."/>
            <person name="Binder M."/>
            <person name="Bloem J."/>
            <person name="Labutti K."/>
            <person name="Salamov A."/>
            <person name="Andreopoulos B."/>
            <person name="Baker S."/>
            <person name="Barry K."/>
            <person name="Bills G."/>
            <person name="Bluhm B."/>
            <person name="Cannon C."/>
            <person name="Castanera R."/>
            <person name="Culley D."/>
            <person name="Daum C."/>
            <person name="Ezra D."/>
            <person name="Gonzalez J."/>
            <person name="Henrissat B."/>
            <person name="Kuo A."/>
            <person name="Liang C."/>
            <person name="Lipzen A."/>
            <person name="Lutzoni F."/>
            <person name="Magnuson J."/>
            <person name="Mondo S."/>
            <person name="Nolan M."/>
            <person name="Ohm R."/>
            <person name="Pangilinan J."/>
            <person name="Park H.-J."/>
            <person name="Ramirez L."/>
            <person name="Alfaro M."/>
            <person name="Sun H."/>
            <person name="Tritt A."/>
            <person name="Yoshinaga Y."/>
            <person name="Zwiers L.-H."/>
            <person name="Turgeon B."/>
            <person name="Goodwin S."/>
            <person name="Spatafora J."/>
            <person name="Crous P."/>
            <person name="Grigoriev I."/>
        </authorList>
    </citation>
    <scope>NUCLEOTIDE SEQUENCE</scope>
    <source>
        <strain evidence="2">CBS 480.64</strain>
    </source>
</reference>
<dbReference type="Proteomes" id="UP000799421">
    <property type="component" value="Unassembled WGS sequence"/>
</dbReference>
<protein>
    <submittedName>
        <fullName evidence="2">Uncharacterized protein</fullName>
    </submittedName>
</protein>
<accession>A0A6A7BRL2</accession>
<keyword evidence="3" id="KW-1185">Reference proteome</keyword>
<evidence type="ECO:0000256" key="1">
    <source>
        <dbReference type="SAM" id="MobiDB-lite"/>
    </source>
</evidence>
<evidence type="ECO:0000313" key="3">
    <source>
        <dbReference type="Proteomes" id="UP000799421"/>
    </source>
</evidence>
<sequence length="178" mass="19722">MRDGTEMTTAKKRAGACASGEQLQSRVNCAASFRRPLRSAPLEWYSTLRRFPLTAVQRFVETAEGCAGCAGSTEAVYQGPRDDNRRVGLTARLGHVAEIIMPRRARCLDVYADVSSNDTTRMATSSRSQQRISSPAVNYGCTAHWHITAGEQRPHSCPENHCHNQSQRRPLADSPRTF</sequence>
<gene>
    <name evidence="2" type="ORF">K470DRAFT_169779</name>
</gene>
<feature type="compositionally biased region" description="Basic and acidic residues" evidence="1">
    <location>
        <begin position="152"/>
        <end position="162"/>
    </location>
</feature>
<name>A0A6A7BRL2_9PEZI</name>